<feature type="region of interest" description="Disordered" evidence="1">
    <location>
        <begin position="215"/>
        <end position="271"/>
    </location>
</feature>
<gene>
    <name evidence="2" type="ORF">PXEA_LOCUS26432</name>
</gene>
<feature type="region of interest" description="Disordered" evidence="1">
    <location>
        <begin position="139"/>
        <end position="169"/>
    </location>
</feature>
<feature type="region of interest" description="Disordered" evidence="1">
    <location>
        <begin position="1"/>
        <end position="21"/>
    </location>
</feature>
<accession>A0A3S5BP91</accession>
<feature type="region of interest" description="Disordered" evidence="1">
    <location>
        <begin position="583"/>
        <end position="607"/>
    </location>
</feature>
<reference evidence="2" key="1">
    <citation type="submission" date="2018-11" db="EMBL/GenBank/DDBJ databases">
        <authorList>
            <consortium name="Pathogen Informatics"/>
        </authorList>
    </citation>
    <scope>NUCLEOTIDE SEQUENCE</scope>
</reference>
<feature type="compositionally biased region" description="Low complexity" evidence="1">
    <location>
        <begin position="40"/>
        <end position="75"/>
    </location>
</feature>
<evidence type="ECO:0000256" key="1">
    <source>
        <dbReference type="SAM" id="MobiDB-lite"/>
    </source>
</evidence>
<dbReference type="EMBL" id="CAAALY010244986">
    <property type="protein sequence ID" value="VEL32992.1"/>
    <property type="molecule type" value="Genomic_DNA"/>
</dbReference>
<evidence type="ECO:0000313" key="3">
    <source>
        <dbReference type="Proteomes" id="UP000784294"/>
    </source>
</evidence>
<keyword evidence="3" id="KW-1185">Reference proteome</keyword>
<proteinExistence type="predicted"/>
<comment type="caution">
    <text evidence="2">The sequence shown here is derived from an EMBL/GenBank/DDBJ whole genome shotgun (WGS) entry which is preliminary data.</text>
</comment>
<feature type="compositionally biased region" description="Low complexity" evidence="1">
    <location>
        <begin position="139"/>
        <end position="148"/>
    </location>
</feature>
<feature type="compositionally biased region" description="Polar residues" evidence="1">
    <location>
        <begin position="76"/>
        <end position="88"/>
    </location>
</feature>
<feature type="region of interest" description="Disordered" evidence="1">
    <location>
        <begin position="37"/>
        <end position="92"/>
    </location>
</feature>
<organism evidence="2 3">
    <name type="scientific">Protopolystoma xenopodis</name>
    <dbReference type="NCBI Taxonomy" id="117903"/>
    <lineage>
        <taxon>Eukaryota</taxon>
        <taxon>Metazoa</taxon>
        <taxon>Spiralia</taxon>
        <taxon>Lophotrochozoa</taxon>
        <taxon>Platyhelminthes</taxon>
        <taxon>Monogenea</taxon>
        <taxon>Polyopisthocotylea</taxon>
        <taxon>Polystomatidea</taxon>
        <taxon>Polystomatidae</taxon>
        <taxon>Protopolystoma</taxon>
    </lineage>
</organism>
<feature type="compositionally biased region" description="Polar residues" evidence="1">
    <location>
        <begin position="1"/>
        <end position="12"/>
    </location>
</feature>
<dbReference type="AlphaFoldDB" id="A0A3S5BP91"/>
<evidence type="ECO:0000313" key="2">
    <source>
        <dbReference type="EMBL" id="VEL32992.1"/>
    </source>
</evidence>
<sequence>MATSYSKTTSPLSPVIKDGSIKNPPAAAFITVPSLPPNSAPSVSAPPNLQAFPTSSSPSSFSDQSISILPSQSSLVESQSTPSPSLKTASADVYPPATSLSELPHKNIYKEGVMPPLSSSHYSPALSHTTSFLSFSLSPSSSSSSTSSREVQFAAAPGSSGHASTEPSRPFGLVTGPWLAPSALAGESRFVDLQMRAMLQWIASAIASDSINSVASPAVGPTQQPHELHQRQNDQPNAGGQSELELEAEPNGDRENDGPSSRKVMDRKLKTPHMKIRTEEIIDCQSHPISDALSSTCFPNTNCPPQLNPNIPSFQLSTIIDPEIYHEENLSTSSFVSATALPSDILRHANVPSKTEISVNATSLDMINCVSDSTTPTTTTFSTIPIRPSSPKSIPSTLSGTSTISATPKANELSLLIKPSTYLTTIKTKETASTSPHSTSTITTGAISFTNKTISTTLSPRSIVIPDDITNSGNNIKTSTIDSTPETTLIPPPNLITMKIASQTISPLPNVLNTIKTETADIAACSNASNITKLTTTKKAILIKAPVKIAALNTIRTCSASTKGTTLSQGQNYATAKLTPSTFSTTSTTSSISPTDTLGPESPISTIVTSPITTRTDLINPSTETVPVFGSINSTIPPTSVSTATTNAIANNSSQAAPRLHALPRQAESRIGQRSYISPIVYCIQEDSQAQELASIVALVTKADLSAGELLAMVLDYAETRRAAGHCPLLPRPSHNNPVSAATTDFSSRTATACPKSNLKSGPTLFAYLTERLDRRSTFASSKL</sequence>
<protein>
    <submittedName>
        <fullName evidence="2">Uncharacterized protein</fullName>
    </submittedName>
</protein>
<name>A0A3S5BP91_9PLAT</name>
<dbReference type="Proteomes" id="UP000784294">
    <property type="component" value="Unassembled WGS sequence"/>
</dbReference>